<feature type="transmembrane region" description="Helical" evidence="2">
    <location>
        <begin position="180"/>
        <end position="204"/>
    </location>
</feature>
<dbReference type="SUPFAM" id="SSF56672">
    <property type="entry name" value="DNA/RNA polymerases"/>
    <property type="match status" value="1"/>
</dbReference>
<comment type="caution">
    <text evidence="4">The sequence shown here is derived from an EMBL/GenBank/DDBJ whole genome shotgun (WGS) entry which is preliminary data.</text>
</comment>
<dbReference type="InterPro" id="IPR019422">
    <property type="entry name" value="7TM_GPCR_serpentine_rcpt_Srh"/>
</dbReference>
<feature type="transmembrane region" description="Helical" evidence="2">
    <location>
        <begin position="318"/>
        <end position="336"/>
    </location>
</feature>
<dbReference type="EMBL" id="CAJGYM010000079">
    <property type="protein sequence ID" value="CAD6196812.1"/>
    <property type="molecule type" value="Genomic_DNA"/>
</dbReference>
<feature type="domain" description="Reverse transcriptase" evidence="3">
    <location>
        <begin position="1190"/>
        <end position="1452"/>
    </location>
</feature>
<dbReference type="PANTHER" id="PTHR47027">
    <property type="entry name" value="REVERSE TRANSCRIPTASE DOMAIN-CONTAINING PROTEIN"/>
    <property type="match status" value="1"/>
</dbReference>
<feature type="transmembrane region" description="Helical" evidence="2">
    <location>
        <begin position="32"/>
        <end position="53"/>
    </location>
</feature>
<dbReference type="InterPro" id="IPR043502">
    <property type="entry name" value="DNA/RNA_pol_sf"/>
</dbReference>
<dbReference type="Pfam" id="PF10318">
    <property type="entry name" value="7TM_GPCR_Srh"/>
    <property type="match status" value="4"/>
</dbReference>
<dbReference type="Pfam" id="PF00078">
    <property type="entry name" value="RVT_1"/>
    <property type="match status" value="1"/>
</dbReference>
<accession>A0A8S1HNL2</accession>
<gene>
    <name evidence="4" type="ORF">CAUJ_LOCUS12724</name>
</gene>
<evidence type="ECO:0000313" key="5">
    <source>
        <dbReference type="Proteomes" id="UP000835052"/>
    </source>
</evidence>
<keyword evidence="2" id="KW-0812">Transmembrane</keyword>
<feature type="transmembrane region" description="Helical" evidence="2">
    <location>
        <begin position="134"/>
        <end position="159"/>
    </location>
</feature>
<dbReference type="PANTHER" id="PTHR47027:SF20">
    <property type="entry name" value="REVERSE TRANSCRIPTASE-LIKE PROTEIN WITH RNA-DIRECTED DNA POLYMERASE DOMAIN"/>
    <property type="match status" value="1"/>
</dbReference>
<feature type="transmembrane region" description="Helical" evidence="2">
    <location>
        <begin position="560"/>
        <end position="581"/>
    </location>
</feature>
<dbReference type="OrthoDB" id="410104at2759"/>
<protein>
    <recommendedName>
        <fullName evidence="3">Reverse transcriptase domain-containing protein</fullName>
    </recommendedName>
</protein>
<feature type="transmembrane region" description="Helical" evidence="2">
    <location>
        <begin position="675"/>
        <end position="693"/>
    </location>
</feature>
<reference evidence="4" key="1">
    <citation type="submission" date="2020-10" db="EMBL/GenBank/DDBJ databases">
        <authorList>
            <person name="Kikuchi T."/>
        </authorList>
    </citation>
    <scope>NUCLEOTIDE SEQUENCE</scope>
    <source>
        <strain evidence="4">NKZ352</strain>
    </source>
</reference>
<evidence type="ECO:0000256" key="1">
    <source>
        <dbReference type="SAM" id="MobiDB-lite"/>
    </source>
</evidence>
<feature type="transmembrane region" description="Helical" evidence="2">
    <location>
        <begin position="514"/>
        <end position="540"/>
    </location>
</feature>
<dbReference type="GO" id="GO:0003824">
    <property type="term" value="F:catalytic activity"/>
    <property type="evidence" value="ECO:0007669"/>
    <property type="project" value="InterPro"/>
</dbReference>
<feature type="transmembrane region" description="Helical" evidence="2">
    <location>
        <begin position="631"/>
        <end position="654"/>
    </location>
</feature>
<feature type="transmembrane region" description="Helical" evidence="2">
    <location>
        <begin position="376"/>
        <end position="396"/>
    </location>
</feature>
<dbReference type="CDD" id="cd01650">
    <property type="entry name" value="RT_nLTR_like"/>
    <property type="match status" value="1"/>
</dbReference>
<feature type="transmembrane region" description="Helical" evidence="2">
    <location>
        <begin position="424"/>
        <end position="446"/>
    </location>
</feature>
<feature type="region of interest" description="Disordered" evidence="1">
    <location>
        <begin position="1050"/>
        <end position="1075"/>
    </location>
</feature>
<keyword evidence="2" id="KW-0472">Membrane</keyword>
<dbReference type="Pfam" id="PF03372">
    <property type="entry name" value="Exo_endo_phos"/>
    <property type="match status" value="1"/>
</dbReference>
<sequence>MMAFGARPVFFLPYLGGFATGLLRSMGLSTRFLAQVTTGLLGGVGASVVTVFEHQHQTFLPQRHPLKLEKRTRVILLLGLYTLYLFSCHWATYFEPDQYKARLVIAETWPAIACDFWGPEYYYLTEIEFGLVQVYFLSLSCSSFGLAIPLAFHSSTLISSSSFNRSEATRRARRNYIQQLLVMVFLPVSLGLIPIFFFQIGSTLLEKKNESKSDVGNLWPMRRLPGSILIFQFDDYFWTTLLCWMMAFGARPVFFLPYLGGFATGFLRSMGLSTRFLAQATTGSLGGAGASIVTVFGHQYQSLLPQRHLMKLRKTTKCVILLFVYFIYVFCCYWPTLFEPDQYQARLVIAETWPTIACDFWGPEYYYISEKEFGLVHIYFLSLLVSIFALSTPLIIHSSTLVSSFIVTASAATRRARKNYIRQLLVMVIPRQLVAISSLFGARVAFSALRFDALGVPLALRRMSEVFGRCGGFPDRSLYFHLMAIFGWICMPLSTICAYCIIKKSPPAMKMYRLSLLNILFWSTTFCWMMAFGARPVFFLPYLGGFATGFLSSMGLSTRILAQITTGFMGGVGASIITVFAHQHQSFLPQRHPMKLEKKTIITWSTIACDFWGPEYYYLSDDGFGPAHIFFLILNASIFGTITFLVIHSFSLVSSSSLTASEATRRARRNYIRQLLVMVCLPVILGVIPALFFQTGHVLLDEKNELSSYCFVVISSHGPCLTLPPPVGHAPLRYRGLPLPTRGDQISEQQDTIETDYGRATVTVYVSEPSTAARSLPMQQKSNCSRQTETHSSTYCKTWPNGELLILGHKVPGKNVGGVGFLVNRSVQHLVDSHEIVNARLGILRLNLGKTRKTHHHQRKRRKKELDDFYRKLEETIQREKAYYIFVLGDFNAKMGKCATPSIRHGKHGLGIRNDNGERLAELLDSRRLYHGNSLFEKPDRRRWTWKSPNGDTTNEIDHILANRKWSLLDVAVLPSFDVGSDHRLVRAKVRLNQKFLKKDYHQPSRPRRPTYDITTLEEKISEHDWQLLDDPTADYESLCDGLIRCAEPAARPTSSLPPRLDQRAKDRLRRRGEVKRDPQATHLERLTIDKACRMAVQESLANRRRSALLQTAEKRQSLKKKKFELVDERTVMTALKDENGQLKTSRNEMERLTVDFYTKLFRSDVPVPRTPTPPPEDEPPILPEEVKYAIRKLKVGTAAGPDNISSELLKAGGDSLYRLLARHFSKPISLLSVVYKLFTKVIVNRLEKQLDNFQPPSQAGFRRNYSCLDHIHALTQVVERHREHQMPLALAFVDYYKAFDSVEINAVLNALASAGVATKYVELIANSNEGTSTTIQLFDKKLSIPIRKGVRQGDTISPKLFSTALEDAMRQLGWDEEHDWEDSTDIRGINIDGKVLTNLRFADDIVLFSSSTTELSSMLNDLDEVGKKIGLKMNGRDLQEVTSYIYLGREVNMVNDLQAEIGRRKRAGWAAFNSIKEVTSQLKDPKLRAHIFEASIIPAISYGTEVWPDTKKKMQPPYELPTAHWNVLSSAPLASSKEHIQRGKHRWGGHVIRRQDDRWSTRLTHWIPRNIKRPLGRPPTRWTDYFRKNISQPGRHWMTVAQDRAAWRTCGPR</sequence>
<evidence type="ECO:0000313" key="4">
    <source>
        <dbReference type="EMBL" id="CAD6196812.1"/>
    </source>
</evidence>
<dbReference type="InterPro" id="IPR005135">
    <property type="entry name" value="Endo/exonuclease/phosphatase"/>
</dbReference>
<dbReference type="PROSITE" id="PS50878">
    <property type="entry name" value="RT_POL"/>
    <property type="match status" value="1"/>
</dbReference>
<feature type="transmembrane region" description="Helical" evidence="2">
    <location>
        <begin position="253"/>
        <end position="270"/>
    </location>
</feature>
<dbReference type="Gene3D" id="3.60.10.10">
    <property type="entry name" value="Endonuclease/exonuclease/phosphatase"/>
    <property type="match status" value="1"/>
</dbReference>
<keyword evidence="5" id="KW-1185">Reference proteome</keyword>
<feature type="transmembrane region" description="Helical" evidence="2">
    <location>
        <begin position="74"/>
        <end position="93"/>
    </location>
</feature>
<feature type="transmembrane region" description="Helical" evidence="2">
    <location>
        <begin position="478"/>
        <end position="502"/>
    </location>
</feature>
<feature type="transmembrane region" description="Helical" evidence="2">
    <location>
        <begin position="9"/>
        <end position="26"/>
    </location>
</feature>
<keyword evidence="2" id="KW-1133">Transmembrane helix</keyword>
<proteinExistence type="predicted"/>
<dbReference type="Proteomes" id="UP000835052">
    <property type="component" value="Unassembled WGS sequence"/>
</dbReference>
<dbReference type="InterPro" id="IPR036691">
    <property type="entry name" value="Endo/exonu/phosph_ase_sf"/>
</dbReference>
<organism evidence="4 5">
    <name type="scientific">Caenorhabditis auriculariae</name>
    <dbReference type="NCBI Taxonomy" id="2777116"/>
    <lineage>
        <taxon>Eukaryota</taxon>
        <taxon>Metazoa</taxon>
        <taxon>Ecdysozoa</taxon>
        <taxon>Nematoda</taxon>
        <taxon>Chromadorea</taxon>
        <taxon>Rhabditida</taxon>
        <taxon>Rhabditina</taxon>
        <taxon>Rhabditomorpha</taxon>
        <taxon>Rhabditoidea</taxon>
        <taxon>Rhabditidae</taxon>
        <taxon>Peloderinae</taxon>
        <taxon>Caenorhabditis</taxon>
    </lineage>
</organism>
<evidence type="ECO:0000259" key="3">
    <source>
        <dbReference type="PROSITE" id="PS50878"/>
    </source>
</evidence>
<name>A0A8S1HNL2_9PELO</name>
<dbReference type="InterPro" id="IPR000477">
    <property type="entry name" value="RT_dom"/>
</dbReference>
<dbReference type="SUPFAM" id="SSF56219">
    <property type="entry name" value="DNase I-like"/>
    <property type="match status" value="1"/>
</dbReference>
<evidence type="ECO:0000256" key="2">
    <source>
        <dbReference type="SAM" id="Phobius"/>
    </source>
</evidence>